<organism evidence="2 3">
    <name type="scientific">Gallibacterium anatis 12656/12</name>
    <dbReference type="NCBI Taxonomy" id="1195244"/>
    <lineage>
        <taxon>Bacteria</taxon>
        <taxon>Pseudomonadati</taxon>
        <taxon>Pseudomonadota</taxon>
        <taxon>Gammaproteobacteria</taxon>
        <taxon>Pasteurellales</taxon>
        <taxon>Pasteurellaceae</taxon>
        <taxon>Gallibacterium</taxon>
    </lineage>
</organism>
<gene>
    <name evidence="2" type="ORF">N561_07400</name>
</gene>
<dbReference type="Proteomes" id="UP000016529">
    <property type="component" value="Unassembled WGS sequence"/>
</dbReference>
<keyword evidence="1" id="KW-0472">Membrane</keyword>
<reference evidence="2 3" key="1">
    <citation type="journal article" date="2013" name="Genome Announc.">
        <title>Draft Genome Sequence of Gallibacterium anatis bv. haemolytica 12656-12 Liver, an Isolate Obtained from the Liver of a Septicemic Chicken.</title>
        <authorList>
            <person name="Kudirkiene E."/>
            <person name="Christensen H."/>
            <person name="Bojesen A.M."/>
        </authorList>
    </citation>
    <scope>NUCLEOTIDE SEQUENCE [LARGE SCALE GENOMIC DNA]</scope>
    <source>
        <strain evidence="2">12656/12</strain>
    </source>
</reference>
<name>U1H1B3_9PAST</name>
<feature type="transmembrane region" description="Helical" evidence="1">
    <location>
        <begin position="133"/>
        <end position="162"/>
    </location>
</feature>
<dbReference type="PATRIC" id="fig|1195244.3.peg.1428"/>
<evidence type="ECO:0000256" key="1">
    <source>
        <dbReference type="SAM" id="Phobius"/>
    </source>
</evidence>
<protein>
    <submittedName>
        <fullName evidence="2">Uncharacterized protein</fullName>
    </submittedName>
</protein>
<evidence type="ECO:0000313" key="2">
    <source>
        <dbReference type="EMBL" id="ERF78206.1"/>
    </source>
</evidence>
<accession>U1H1B3</accession>
<proteinExistence type="predicted"/>
<keyword evidence="1" id="KW-0812">Transmembrane</keyword>
<comment type="caution">
    <text evidence="2">The sequence shown here is derived from an EMBL/GenBank/DDBJ whole genome shotgun (WGS) entry which is preliminary data.</text>
</comment>
<keyword evidence="1" id="KW-1133">Transmembrane helix</keyword>
<dbReference type="EMBL" id="AVOX01000032">
    <property type="protein sequence ID" value="ERF78206.1"/>
    <property type="molecule type" value="Genomic_DNA"/>
</dbReference>
<dbReference type="RefSeq" id="WP_021461828.1">
    <property type="nucleotide sequence ID" value="NZ_AVOX01000032.1"/>
</dbReference>
<evidence type="ECO:0000313" key="3">
    <source>
        <dbReference type="Proteomes" id="UP000016529"/>
    </source>
</evidence>
<dbReference type="AlphaFoldDB" id="U1H1B3"/>
<sequence>MGLILVEKKSGKRIDLSKVLKNGKYTELAVPGEEYYLIDRATGKTPEDIKVTRSGNDLILKSEKENVEVIIDDFWGKCDDEQQCFAIFDVGASEGVDAGQVIVTQVGKEFSSFSEIEAGMTGTLAEGDSFRPWLYGLAGLTVLGLGAAAAGGSGGVVQHILLRQIPRLRLNQQM</sequence>